<proteinExistence type="predicted"/>
<feature type="compositionally biased region" description="Low complexity" evidence="1">
    <location>
        <begin position="37"/>
        <end position="53"/>
    </location>
</feature>
<organism evidence="2 3">
    <name type="scientific">Actinomycetospora endophytica</name>
    <dbReference type="NCBI Taxonomy" id="2291215"/>
    <lineage>
        <taxon>Bacteria</taxon>
        <taxon>Bacillati</taxon>
        <taxon>Actinomycetota</taxon>
        <taxon>Actinomycetes</taxon>
        <taxon>Pseudonocardiales</taxon>
        <taxon>Pseudonocardiaceae</taxon>
        <taxon>Actinomycetospora</taxon>
    </lineage>
</organism>
<dbReference type="EMBL" id="JAJNDB010000001">
    <property type="protein sequence ID" value="MCD2193247.1"/>
    <property type="molecule type" value="Genomic_DNA"/>
</dbReference>
<name>A0ABS8P4R4_9PSEU</name>
<dbReference type="Proteomes" id="UP001199469">
    <property type="component" value="Unassembled WGS sequence"/>
</dbReference>
<keyword evidence="3" id="KW-1185">Reference proteome</keyword>
<accession>A0ABS8P4R4</accession>
<protein>
    <submittedName>
        <fullName evidence="2">Uncharacterized protein</fullName>
    </submittedName>
</protein>
<gene>
    <name evidence="2" type="ORF">LQ327_07590</name>
</gene>
<evidence type="ECO:0000313" key="3">
    <source>
        <dbReference type="Proteomes" id="UP001199469"/>
    </source>
</evidence>
<comment type="caution">
    <text evidence="2">The sequence shown here is derived from an EMBL/GenBank/DDBJ whole genome shotgun (WGS) entry which is preliminary data.</text>
</comment>
<feature type="region of interest" description="Disordered" evidence="1">
    <location>
        <begin position="34"/>
        <end position="55"/>
    </location>
</feature>
<evidence type="ECO:0000313" key="2">
    <source>
        <dbReference type="EMBL" id="MCD2193247.1"/>
    </source>
</evidence>
<sequence>MGRHHVADTADTADAEAPQVVALRSTPFPAVVPGPRVSPEAVPAATPAVVSPPRGWRARRVARAEAAVARAHAMQIAHAERRARQVALASRVQAR</sequence>
<reference evidence="2 3" key="1">
    <citation type="submission" date="2021-11" db="EMBL/GenBank/DDBJ databases">
        <title>Draft genome sequence of Actinomycetospora sp. SF1 isolated from the rhizosphere soil.</title>
        <authorList>
            <person name="Duangmal K."/>
            <person name="Chantavorakit T."/>
        </authorList>
    </citation>
    <scope>NUCLEOTIDE SEQUENCE [LARGE SCALE GENOMIC DNA]</scope>
    <source>
        <strain evidence="2 3">TBRC 5722</strain>
    </source>
</reference>
<evidence type="ECO:0000256" key="1">
    <source>
        <dbReference type="SAM" id="MobiDB-lite"/>
    </source>
</evidence>
<dbReference type="RefSeq" id="WP_230731092.1">
    <property type="nucleotide sequence ID" value="NZ_JAJNDB010000001.1"/>
</dbReference>